<organism evidence="1 2">
    <name type="scientific">Xenopus laevis</name>
    <name type="common">African clawed frog</name>
    <dbReference type="NCBI Taxonomy" id="8355"/>
    <lineage>
        <taxon>Eukaryota</taxon>
        <taxon>Metazoa</taxon>
        <taxon>Chordata</taxon>
        <taxon>Craniata</taxon>
        <taxon>Vertebrata</taxon>
        <taxon>Euteleostomi</taxon>
        <taxon>Amphibia</taxon>
        <taxon>Batrachia</taxon>
        <taxon>Anura</taxon>
        <taxon>Pipoidea</taxon>
        <taxon>Pipidae</taxon>
        <taxon>Xenopodinae</taxon>
        <taxon>Xenopus</taxon>
        <taxon>Xenopus</taxon>
    </lineage>
</organism>
<protein>
    <submittedName>
        <fullName evidence="1">Uncharacterized protein</fullName>
    </submittedName>
</protein>
<dbReference type="Proteomes" id="UP000694892">
    <property type="component" value="Chromosome 9_10L"/>
</dbReference>
<proteinExistence type="predicted"/>
<sequence>MSCWILQLGHSAPGQTKIVTPCLIQLKKKIYLALYPPWRRTVVNLSHSYNMGKLTSTLLMSGHFICLNLKHPIVTVVITITFLDVRARLQIVGQSERNMAICALPHCQSKNQILPHECYTGRRVCGGK</sequence>
<reference evidence="2" key="1">
    <citation type="journal article" date="2016" name="Nature">
        <title>Genome evolution in the allotetraploid frog Xenopus laevis.</title>
        <authorList>
            <person name="Session A.M."/>
            <person name="Uno Y."/>
            <person name="Kwon T."/>
            <person name="Chapman J.A."/>
            <person name="Toyoda A."/>
            <person name="Takahashi S."/>
            <person name="Fukui A."/>
            <person name="Hikosaka A."/>
            <person name="Suzuki A."/>
            <person name="Kondo M."/>
            <person name="van Heeringen S.J."/>
            <person name="Quigley I."/>
            <person name="Heinz S."/>
            <person name="Ogino H."/>
            <person name="Ochi H."/>
            <person name="Hellsten U."/>
            <person name="Lyons J.B."/>
            <person name="Simakov O."/>
            <person name="Putnam N."/>
            <person name="Stites J."/>
            <person name="Kuroki Y."/>
            <person name="Tanaka T."/>
            <person name="Michiue T."/>
            <person name="Watanabe M."/>
            <person name="Bogdanovic O."/>
            <person name="Lister R."/>
            <person name="Georgiou G."/>
            <person name="Paranjpe S.S."/>
            <person name="van Kruijsbergen I."/>
            <person name="Shu S."/>
            <person name="Carlson J."/>
            <person name="Kinoshita T."/>
            <person name="Ohta Y."/>
            <person name="Mawaribuchi S."/>
            <person name="Jenkins J."/>
            <person name="Grimwood J."/>
            <person name="Schmutz J."/>
            <person name="Mitros T."/>
            <person name="Mozaffari S.V."/>
            <person name="Suzuki Y."/>
            <person name="Haramoto Y."/>
            <person name="Yamamoto T.S."/>
            <person name="Takagi C."/>
            <person name="Heald R."/>
            <person name="Miller K."/>
            <person name="Haudenschild C."/>
            <person name="Kitzman J."/>
            <person name="Nakayama T."/>
            <person name="Izutsu Y."/>
            <person name="Robert J."/>
            <person name="Fortriede J."/>
            <person name="Burns K."/>
            <person name="Lotay V."/>
            <person name="Karimi K."/>
            <person name="Yasuoka Y."/>
            <person name="Dichmann D.S."/>
            <person name="Flajnik M.F."/>
            <person name="Houston D.W."/>
            <person name="Shendure J."/>
            <person name="DuPasquier L."/>
            <person name="Vize P.D."/>
            <person name="Zorn A.M."/>
            <person name="Ito M."/>
            <person name="Marcotte E.M."/>
            <person name="Wallingford J.B."/>
            <person name="Ito Y."/>
            <person name="Asashima M."/>
            <person name="Ueno N."/>
            <person name="Matsuda Y."/>
            <person name="Veenstra G.J."/>
            <person name="Fujiyama A."/>
            <person name="Harland R.M."/>
            <person name="Taira M."/>
            <person name="Rokhsar D.S."/>
        </authorList>
    </citation>
    <scope>NUCLEOTIDE SEQUENCE [LARGE SCALE GENOMIC DNA]</scope>
    <source>
        <strain evidence="2">J</strain>
    </source>
</reference>
<dbReference type="EMBL" id="CM004482">
    <property type="protein sequence ID" value="OCT64092.1"/>
    <property type="molecule type" value="Genomic_DNA"/>
</dbReference>
<dbReference type="AlphaFoldDB" id="A0A974C0K6"/>
<evidence type="ECO:0000313" key="2">
    <source>
        <dbReference type="Proteomes" id="UP000694892"/>
    </source>
</evidence>
<evidence type="ECO:0000313" key="1">
    <source>
        <dbReference type="EMBL" id="OCT64092.1"/>
    </source>
</evidence>
<accession>A0A974C0K6</accession>
<gene>
    <name evidence="1" type="ORF">XELAEV_18045196mg</name>
</gene>
<name>A0A974C0K6_XENLA</name>